<dbReference type="PANTHER" id="PTHR34390">
    <property type="entry name" value="UPF0442 PROTEIN YJJB-RELATED"/>
    <property type="match status" value="1"/>
</dbReference>
<keyword evidence="10" id="KW-1185">Reference proteome</keyword>
<proteinExistence type="inferred from homology"/>
<feature type="domain" description="Threonine/serine exporter-like N-terminal" evidence="8">
    <location>
        <begin position="13"/>
        <end position="251"/>
    </location>
</feature>
<sequence>MNVKDKLKQTADLLLDISSLLMVSGANTNRINLSLTRFASALNCQAYSMVTHMSLVLTVTDIETEETFTRVKKIPKYQINFSTISAISKASWSALRDDWTLTRIKEEFDVIKTRTRYPKYIVLIAVSFAGAGFCNIFEGDYINMLVAFISTLSGLFILQTAHGRKINGHIATFLASFCASFLASIGVFYNLGEHPQAALATSVLFLVPGVALINSFTDFLDNNILNGMVRFANGTMTVLSIALGLFVAMLLFQLN</sequence>
<dbReference type="Pfam" id="PF06738">
    <property type="entry name" value="ThrE"/>
    <property type="match status" value="1"/>
</dbReference>
<evidence type="ECO:0000256" key="5">
    <source>
        <dbReference type="ARBA" id="ARBA00023136"/>
    </source>
</evidence>
<evidence type="ECO:0000256" key="6">
    <source>
        <dbReference type="ARBA" id="ARBA00034125"/>
    </source>
</evidence>
<keyword evidence="4 7" id="KW-1133">Transmembrane helix</keyword>
<evidence type="ECO:0000256" key="2">
    <source>
        <dbReference type="ARBA" id="ARBA00022475"/>
    </source>
</evidence>
<feature type="transmembrane region" description="Helical" evidence="7">
    <location>
        <begin position="231"/>
        <end position="252"/>
    </location>
</feature>
<comment type="subcellular location">
    <subcellularLocation>
        <location evidence="1">Cell membrane</location>
        <topology evidence="1">Multi-pass membrane protein</topology>
    </subcellularLocation>
</comment>
<dbReference type="PANTHER" id="PTHR34390:SF2">
    <property type="entry name" value="SUCCINATE TRANSPORTER SUBUNIT YJJP-RELATED"/>
    <property type="match status" value="1"/>
</dbReference>
<evidence type="ECO:0000256" key="3">
    <source>
        <dbReference type="ARBA" id="ARBA00022692"/>
    </source>
</evidence>
<dbReference type="Proteomes" id="UP000598350">
    <property type="component" value="Unassembled WGS sequence"/>
</dbReference>
<evidence type="ECO:0000313" key="9">
    <source>
        <dbReference type="EMBL" id="MBD0851411.1"/>
    </source>
</evidence>
<keyword evidence="2" id="KW-1003">Cell membrane</keyword>
<evidence type="ECO:0000313" key="10">
    <source>
        <dbReference type="Proteomes" id="UP000598350"/>
    </source>
</evidence>
<evidence type="ECO:0000259" key="8">
    <source>
        <dbReference type="Pfam" id="PF06738"/>
    </source>
</evidence>
<evidence type="ECO:0000256" key="1">
    <source>
        <dbReference type="ARBA" id="ARBA00004651"/>
    </source>
</evidence>
<dbReference type="InterPro" id="IPR050539">
    <property type="entry name" value="ThrE_Dicarb/AminoAcid_Exp"/>
</dbReference>
<evidence type="ECO:0000256" key="7">
    <source>
        <dbReference type="SAM" id="Phobius"/>
    </source>
</evidence>
<comment type="similarity">
    <text evidence="6">Belongs to the ThrE exporter (TC 2.A.79) family.</text>
</comment>
<feature type="transmembrane region" description="Helical" evidence="7">
    <location>
        <begin position="173"/>
        <end position="191"/>
    </location>
</feature>
<protein>
    <submittedName>
        <fullName evidence="9">Threonine/serine exporter family protein</fullName>
    </submittedName>
</protein>
<dbReference type="RefSeq" id="WP_188314531.1">
    <property type="nucleotide sequence ID" value="NZ_JABTCG010000004.1"/>
</dbReference>
<evidence type="ECO:0000256" key="4">
    <source>
        <dbReference type="ARBA" id="ARBA00022989"/>
    </source>
</evidence>
<comment type="caution">
    <text evidence="9">The sequence shown here is derived from an EMBL/GenBank/DDBJ whole genome shotgun (WGS) entry which is preliminary data.</text>
</comment>
<feature type="transmembrane region" description="Helical" evidence="7">
    <location>
        <begin position="197"/>
        <end position="219"/>
    </location>
</feature>
<feature type="transmembrane region" description="Helical" evidence="7">
    <location>
        <begin position="144"/>
        <end position="161"/>
    </location>
</feature>
<name>A0ABR7VCP0_9FLAO</name>
<keyword evidence="3 7" id="KW-0812">Transmembrane</keyword>
<dbReference type="EMBL" id="JABTCG010000004">
    <property type="protein sequence ID" value="MBD0851411.1"/>
    <property type="molecule type" value="Genomic_DNA"/>
</dbReference>
<dbReference type="InterPro" id="IPR010619">
    <property type="entry name" value="ThrE-like_N"/>
</dbReference>
<accession>A0ABR7VCP0</accession>
<gene>
    <name evidence="9" type="ORF">HPE63_12095</name>
</gene>
<reference evidence="9 10" key="1">
    <citation type="submission" date="2020-05" db="EMBL/GenBank/DDBJ databases">
        <title>The draft genome sequence of Maribacter arenosus CAU 1321.</title>
        <authorList>
            <person name="Mu L."/>
        </authorList>
    </citation>
    <scope>NUCLEOTIDE SEQUENCE [LARGE SCALE GENOMIC DNA]</scope>
    <source>
        <strain evidence="9 10">CAU 1321</strain>
    </source>
</reference>
<organism evidence="9 10">
    <name type="scientific">Maribacter arenosus</name>
    <dbReference type="NCBI Taxonomy" id="1854708"/>
    <lineage>
        <taxon>Bacteria</taxon>
        <taxon>Pseudomonadati</taxon>
        <taxon>Bacteroidota</taxon>
        <taxon>Flavobacteriia</taxon>
        <taxon>Flavobacteriales</taxon>
        <taxon>Flavobacteriaceae</taxon>
        <taxon>Maribacter</taxon>
    </lineage>
</organism>
<keyword evidence="5 7" id="KW-0472">Membrane</keyword>
<feature type="transmembrane region" description="Helical" evidence="7">
    <location>
        <begin position="120"/>
        <end position="138"/>
    </location>
</feature>